<evidence type="ECO:0000313" key="4">
    <source>
        <dbReference type="Proteomes" id="UP000007934"/>
    </source>
</evidence>
<gene>
    <name evidence="3" type="ordered locus">Hfelis_12120</name>
</gene>
<dbReference type="HOGENOM" id="CLU_065101_0_0_7"/>
<proteinExistence type="predicted"/>
<dbReference type="eggNOG" id="COG1847">
    <property type="taxonomic scope" value="Bacteria"/>
</dbReference>
<accession>E7A969</accession>
<dbReference type="Gene3D" id="3.30.300.20">
    <property type="match status" value="1"/>
</dbReference>
<dbReference type="KEGG" id="hfe:HFELIS_12120"/>
<dbReference type="InterPro" id="IPR015946">
    <property type="entry name" value="KH_dom-like_a/b"/>
</dbReference>
<dbReference type="GO" id="GO:0003723">
    <property type="term" value="F:RNA binding"/>
    <property type="evidence" value="ECO:0007669"/>
    <property type="project" value="InterPro"/>
</dbReference>
<keyword evidence="4" id="KW-1185">Reference proteome</keyword>
<dbReference type="InterPro" id="IPR039247">
    <property type="entry name" value="KhpB"/>
</dbReference>
<evidence type="ECO:0000259" key="2">
    <source>
        <dbReference type="SMART" id="SM01245"/>
    </source>
</evidence>
<dbReference type="STRING" id="936155.HFELIS_12120"/>
<dbReference type="InterPro" id="IPR038247">
    <property type="entry name" value="Jag_N_dom_sf"/>
</dbReference>
<dbReference type="SUPFAM" id="SSF101447">
    <property type="entry name" value="Formin homology 2 domain (FH2 domain)"/>
    <property type="match status" value="1"/>
</dbReference>
<dbReference type="AlphaFoldDB" id="E7A969"/>
<dbReference type="OrthoDB" id="5329502at2"/>
<dbReference type="PANTHER" id="PTHR35800">
    <property type="entry name" value="PROTEIN JAG"/>
    <property type="match status" value="1"/>
</dbReference>
<reference evidence="3 4" key="1">
    <citation type="journal article" date="2011" name="Genome Biol. Evol.">
        <title>Comparative whole genome sequence analysis of the carcinogenic bacterial model pathogen Helicobacter felis.</title>
        <authorList>
            <person name="Arnold I.C."/>
            <person name="Zigova Z."/>
            <person name="Holden M."/>
            <person name="Lawley T.D."/>
            <person name="Rad R."/>
            <person name="Dougan G."/>
            <person name="Falkow S."/>
            <person name="Bentley S.D."/>
            <person name="Muller A."/>
        </authorList>
    </citation>
    <scope>NUCLEOTIDE SEQUENCE [LARGE SCALE GENOMIC DNA]</scope>
    <source>
        <strain evidence="4">ATCC 49179 / CCUG 28539 / NCTC 12436 / CS1</strain>
    </source>
</reference>
<dbReference type="Proteomes" id="UP000007934">
    <property type="component" value="Chromosome"/>
</dbReference>
<dbReference type="GeneID" id="36134716"/>
<dbReference type="InterPro" id="IPR032782">
    <property type="entry name" value="KhpB_N"/>
</dbReference>
<evidence type="ECO:0000313" key="3">
    <source>
        <dbReference type="EMBL" id="CBY83296.1"/>
    </source>
</evidence>
<dbReference type="InterPro" id="IPR040977">
    <property type="entry name" value="HP1451_C"/>
</dbReference>
<name>E7A969_HELFC</name>
<evidence type="ECO:0000256" key="1">
    <source>
        <dbReference type="SAM" id="MobiDB-lite"/>
    </source>
</evidence>
<dbReference type="PANTHER" id="PTHR35800:SF1">
    <property type="entry name" value="RNA-BINDING PROTEIN KHPB"/>
    <property type="match status" value="1"/>
</dbReference>
<dbReference type="EMBL" id="FQ670179">
    <property type="protein sequence ID" value="CBY83296.1"/>
    <property type="molecule type" value="Genomic_DNA"/>
</dbReference>
<protein>
    <submittedName>
        <fullName evidence="3">VirB11-interacting protein</fullName>
    </submittedName>
</protein>
<feature type="compositionally biased region" description="Pro residues" evidence="1">
    <location>
        <begin position="57"/>
        <end position="70"/>
    </location>
</feature>
<feature type="domain" description="RNA-binding protein KhpB N-terminal" evidence="2">
    <location>
        <begin position="3"/>
        <end position="54"/>
    </location>
</feature>
<dbReference type="Pfam" id="PF18472">
    <property type="entry name" value="HP1451_C"/>
    <property type="match status" value="1"/>
</dbReference>
<sequence length="232" mass="26045">MITITAPSLEKALLKASIELACPIGDLEYDIVQVPSKGFLGFGKKEAILQVRLKQKNPPPAPPPPPPPLPKEVSPSSPTDKITEIQTELMALLSCIPYQIDSIKVELYDTQTLLIKIDGQDCALLIGEKGYRYNALSYLLFNWIHPKYGYNIRLEVANFLKEQEEMIENYLQSVIMMVHEVGKAKTKPLDGVLLHIALKRLRETFPNKYVSCQNKVGGQCCVVVNDFYKPQS</sequence>
<organism evidence="3 4">
    <name type="scientific">Helicobacter felis (strain ATCC 49179 / CCUG 28539 / NCTC 12436 / CS1)</name>
    <dbReference type="NCBI Taxonomy" id="936155"/>
    <lineage>
        <taxon>Bacteria</taxon>
        <taxon>Pseudomonadati</taxon>
        <taxon>Campylobacterota</taxon>
        <taxon>Epsilonproteobacteria</taxon>
        <taxon>Campylobacterales</taxon>
        <taxon>Helicobacteraceae</taxon>
        <taxon>Helicobacter</taxon>
    </lineage>
</organism>
<dbReference type="RefSeq" id="WP_013469660.1">
    <property type="nucleotide sequence ID" value="NC_014810.2"/>
</dbReference>
<dbReference type="SMART" id="SM01245">
    <property type="entry name" value="Jag_N"/>
    <property type="match status" value="1"/>
</dbReference>
<dbReference type="Gene3D" id="3.30.30.80">
    <property type="entry name" value="probable RNA-binding protein from clostridium symbiosum atcc 14940"/>
    <property type="match status" value="1"/>
</dbReference>
<feature type="region of interest" description="Disordered" evidence="1">
    <location>
        <begin position="55"/>
        <end position="79"/>
    </location>
</feature>
<dbReference type="Gene3D" id="3.30.1370.180">
    <property type="match status" value="1"/>
</dbReference>
<dbReference type="Pfam" id="PF14804">
    <property type="entry name" value="Jag_N"/>
    <property type="match status" value="1"/>
</dbReference>